<proteinExistence type="predicted"/>
<reference evidence="1" key="1">
    <citation type="journal article" date="2023" name="Int. J. Syst. Evol. Microbiol.">
        <title>Sinisalibacter aestuarii sp. nov., isolated from estuarine sediment of the Arakawa River.</title>
        <authorList>
            <person name="Arafat S.T."/>
            <person name="Hirano S."/>
            <person name="Sato A."/>
            <person name="Takeuchi K."/>
            <person name="Yasuda T."/>
            <person name="Terahara T."/>
            <person name="Hamada M."/>
            <person name="Kobayashi T."/>
        </authorList>
    </citation>
    <scope>NUCLEOTIDE SEQUENCE</scope>
    <source>
        <strain evidence="1">B-399</strain>
    </source>
</reference>
<name>A0ABQ5M0Q3_9RHOB</name>
<sequence length="70" mass="7589">MGLCLYRVSGRDMAMRHAAGTWCGKGAMAWGAGAGLSQMPRNQDSRTLAFQSPRQTKICHNYNILGGCAR</sequence>
<organism evidence="1 2">
    <name type="scientific">Sinisalibacter aestuarii</name>
    <dbReference type="NCBI Taxonomy" id="2949426"/>
    <lineage>
        <taxon>Bacteria</taxon>
        <taxon>Pseudomonadati</taxon>
        <taxon>Pseudomonadota</taxon>
        <taxon>Alphaproteobacteria</taxon>
        <taxon>Rhodobacterales</taxon>
        <taxon>Roseobacteraceae</taxon>
        <taxon>Sinisalibacter</taxon>
    </lineage>
</organism>
<comment type="caution">
    <text evidence="1">The sequence shown here is derived from an EMBL/GenBank/DDBJ whole genome shotgun (WGS) entry which is preliminary data.</text>
</comment>
<protein>
    <submittedName>
        <fullName evidence="1">Uncharacterized protein</fullName>
    </submittedName>
</protein>
<evidence type="ECO:0000313" key="2">
    <source>
        <dbReference type="Proteomes" id="UP001144205"/>
    </source>
</evidence>
<accession>A0ABQ5M0Q3</accession>
<keyword evidence="2" id="KW-1185">Reference proteome</keyword>
<gene>
    <name evidence="1" type="ORF">STA1M1_40710</name>
</gene>
<dbReference type="Proteomes" id="UP001144205">
    <property type="component" value="Unassembled WGS sequence"/>
</dbReference>
<evidence type="ECO:0000313" key="1">
    <source>
        <dbReference type="EMBL" id="GKY90202.1"/>
    </source>
</evidence>
<dbReference type="EMBL" id="BROH01000021">
    <property type="protein sequence ID" value="GKY90202.1"/>
    <property type="molecule type" value="Genomic_DNA"/>
</dbReference>